<organism evidence="1 2">
    <name type="scientific">Sulfurovum indicum</name>
    <dbReference type="NCBI Taxonomy" id="2779528"/>
    <lineage>
        <taxon>Bacteria</taxon>
        <taxon>Pseudomonadati</taxon>
        <taxon>Campylobacterota</taxon>
        <taxon>Epsilonproteobacteria</taxon>
        <taxon>Campylobacterales</taxon>
        <taxon>Sulfurovaceae</taxon>
        <taxon>Sulfurovum</taxon>
    </lineage>
</organism>
<gene>
    <name evidence="1" type="ORF">IMZ28_03260</name>
</gene>
<proteinExistence type="predicted"/>
<dbReference type="RefSeq" id="WP_197549320.1">
    <property type="nucleotide sequence ID" value="NZ_CP063164.1"/>
</dbReference>
<dbReference type="KEGG" id="sinu:IMZ28_03260"/>
<dbReference type="EMBL" id="CP063164">
    <property type="protein sequence ID" value="QOR62502.1"/>
    <property type="molecule type" value="Genomic_DNA"/>
</dbReference>
<name>A0A7M1S5Z1_9BACT</name>
<sequence length="438" mass="50820">MKEVEKFFDINMVLMTIYSALEQVREEEKIELVYDIDSTIPKELRGDAASVTHILTQLLMFVFQNTHKHEVILSLYAPKDFLYEEFITFAIDNTGISREKALSFFDARLKPLLDRLDATASYAEETERISISVPFKLQDLGNRRYYRLPDIGMLGKNVLLICKSKIISESLQKMFKYFLYEVDVGAQAYKERGSNLAHYDLFVLEDSLLTEGIEELVQKVQQKHDLKLVILQDADNAKVMNKKYLSAYLVKPVMQESIYELIISLFEEDVKERKIKREPEKPIINMEKYIIDAFKKSEEAYVSMEKVKSELKPSVLSPARKQDTVQVLNVAAGEKKMKKAGVDYAKELEKFIETFDHSDVYFRDIAKSKAAWQIKEFAIDLEKNANLIGAERIAQLAEKISLLFVYDNLDMLPVYTGKYHVELTKLLSEIRSYLKKRK</sequence>
<keyword evidence="2" id="KW-1185">Reference proteome</keyword>
<dbReference type="Proteomes" id="UP000595074">
    <property type="component" value="Chromosome"/>
</dbReference>
<protein>
    <submittedName>
        <fullName evidence="1">Uncharacterized protein</fullName>
    </submittedName>
</protein>
<evidence type="ECO:0000313" key="2">
    <source>
        <dbReference type="Proteomes" id="UP000595074"/>
    </source>
</evidence>
<dbReference type="AlphaFoldDB" id="A0A7M1S5Z1"/>
<accession>A0A7M1S5Z1</accession>
<reference evidence="1 2" key="1">
    <citation type="submission" date="2020-10" db="EMBL/GenBank/DDBJ databases">
        <title>The genome of sulfurovum sp.</title>
        <authorList>
            <person name="Xie S."/>
            <person name="Shao Z."/>
            <person name="Jiang L."/>
        </authorList>
    </citation>
    <scope>NUCLEOTIDE SEQUENCE [LARGE SCALE GENOMIC DNA]</scope>
    <source>
        <strain evidence="1 2">ST-419</strain>
    </source>
</reference>
<evidence type="ECO:0000313" key="1">
    <source>
        <dbReference type="EMBL" id="QOR62502.1"/>
    </source>
</evidence>